<dbReference type="InterPro" id="IPR002589">
    <property type="entry name" value="Macro_dom"/>
</dbReference>
<feature type="domain" description="Macro" evidence="1">
    <location>
        <begin position="1"/>
        <end position="177"/>
    </location>
</feature>
<dbReference type="EMBL" id="CADCVC010000148">
    <property type="protein sequence ID" value="CAA9445730.1"/>
    <property type="molecule type" value="Genomic_DNA"/>
</dbReference>
<dbReference type="CDD" id="cd02908">
    <property type="entry name" value="Macro_OAADPr_deacetylase"/>
    <property type="match status" value="1"/>
</dbReference>
<sequence>MERELAGGVKVEVVQGDVTAQEDVEAIVNAANARLESGGGVAGAIHAAAGPGLAEEARPLAPINPGEAVVTSGHNLLNRYVVHALGPVYGQDHPEAELLANCYRNSLALAEERRISSVAFPALSTGVFGYPKREAAEVALRTVSEKAESLRSVRLVRFVLFGEEDRQVYEDTLTRLLGEGE</sequence>
<gene>
    <name evidence="2" type="ORF">AVDCRST_MAG80-1750</name>
</gene>
<name>A0A6J4QI67_9ACTN</name>
<dbReference type="SMART" id="SM00506">
    <property type="entry name" value="A1pp"/>
    <property type="match status" value="1"/>
</dbReference>
<accession>A0A6J4QI67</accession>
<organism evidence="2">
    <name type="scientific">uncultured Rubrobacteraceae bacterium</name>
    <dbReference type="NCBI Taxonomy" id="349277"/>
    <lineage>
        <taxon>Bacteria</taxon>
        <taxon>Bacillati</taxon>
        <taxon>Actinomycetota</taxon>
        <taxon>Rubrobacteria</taxon>
        <taxon>Rubrobacterales</taxon>
        <taxon>Rubrobacteraceae</taxon>
        <taxon>environmental samples</taxon>
    </lineage>
</organism>
<dbReference type="PANTHER" id="PTHR11106">
    <property type="entry name" value="GANGLIOSIDE INDUCED DIFFERENTIATION ASSOCIATED PROTEIN 2-RELATED"/>
    <property type="match status" value="1"/>
</dbReference>
<evidence type="ECO:0000313" key="2">
    <source>
        <dbReference type="EMBL" id="CAA9445730.1"/>
    </source>
</evidence>
<evidence type="ECO:0000259" key="1">
    <source>
        <dbReference type="PROSITE" id="PS51154"/>
    </source>
</evidence>
<protein>
    <submittedName>
        <fullName evidence="2">O-acetyl-ADP-ribose deacetylase</fullName>
    </submittedName>
</protein>
<dbReference type="PROSITE" id="PS51154">
    <property type="entry name" value="MACRO"/>
    <property type="match status" value="1"/>
</dbReference>
<dbReference type="Gene3D" id="3.40.220.10">
    <property type="entry name" value="Leucine Aminopeptidase, subunit E, domain 1"/>
    <property type="match status" value="1"/>
</dbReference>
<dbReference type="SUPFAM" id="SSF52949">
    <property type="entry name" value="Macro domain-like"/>
    <property type="match status" value="1"/>
</dbReference>
<dbReference type="InterPro" id="IPR043472">
    <property type="entry name" value="Macro_dom-like"/>
</dbReference>
<proteinExistence type="predicted"/>
<dbReference type="Pfam" id="PF01661">
    <property type="entry name" value="Macro"/>
    <property type="match status" value="1"/>
</dbReference>
<dbReference type="PANTHER" id="PTHR11106:SF27">
    <property type="entry name" value="MACRO DOMAIN-CONTAINING PROTEIN"/>
    <property type="match status" value="1"/>
</dbReference>
<reference evidence="2" key="1">
    <citation type="submission" date="2020-02" db="EMBL/GenBank/DDBJ databases">
        <authorList>
            <person name="Meier V. D."/>
        </authorList>
    </citation>
    <scope>NUCLEOTIDE SEQUENCE</scope>
    <source>
        <strain evidence="2">AVDCRST_MAG80</strain>
    </source>
</reference>
<dbReference type="AlphaFoldDB" id="A0A6J4QI67"/>